<reference evidence="1" key="1">
    <citation type="submission" date="2022-07" db="EMBL/GenBank/DDBJ databases">
        <title>Genome Sequence of Phlebia brevispora.</title>
        <authorList>
            <person name="Buettner E."/>
        </authorList>
    </citation>
    <scope>NUCLEOTIDE SEQUENCE</scope>
    <source>
        <strain evidence="1">MPL23</strain>
    </source>
</reference>
<evidence type="ECO:0000313" key="1">
    <source>
        <dbReference type="EMBL" id="KAJ3551535.1"/>
    </source>
</evidence>
<accession>A0ACC1T2I1</accession>
<dbReference type="Proteomes" id="UP001148662">
    <property type="component" value="Unassembled WGS sequence"/>
</dbReference>
<comment type="caution">
    <text evidence="1">The sequence shown here is derived from an EMBL/GenBank/DDBJ whole genome shotgun (WGS) entry which is preliminary data.</text>
</comment>
<name>A0ACC1T2I1_9APHY</name>
<gene>
    <name evidence="1" type="ORF">NM688_g4644</name>
</gene>
<dbReference type="EMBL" id="JANHOG010000787">
    <property type="protein sequence ID" value="KAJ3551535.1"/>
    <property type="molecule type" value="Genomic_DNA"/>
</dbReference>
<keyword evidence="2" id="KW-1185">Reference proteome</keyword>
<sequence>MAIMEANPDSDVTRVWALLSELSEQLSQIRNTSISLHTVTGGVKTQAIHSQTGFVLRRFNQEKSQDDYNAELERMNIQMSAENVALQNDNKQLNALIKEYEQTLENLMTTFRNRANEVQQRELSIMREYERKILARETEELSKQLDRDTAFSASLGRPDLPPLQAPLDSINRIRTSSTLSSSSQIPSSRPT</sequence>
<evidence type="ECO:0000313" key="2">
    <source>
        <dbReference type="Proteomes" id="UP001148662"/>
    </source>
</evidence>
<protein>
    <submittedName>
        <fullName evidence="1">Uncharacterized protein</fullName>
    </submittedName>
</protein>
<organism evidence="1 2">
    <name type="scientific">Phlebia brevispora</name>
    <dbReference type="NCBI Taxonomy" id="194682"/>
    <lineage>
        <taxon>Eukaryota</taxon>
        <taxon>Fungi</taxon>
        <taxon>Dikarya</taxon>
        <taxon>Basidiomycota</taxon>
        <taxon>Agaricomycotina</taxon>
        <taxon>Agaricomycetes</taxon>
        <taxon>Polyporales</taxon>
        <taxon>Meruliaceae</taxon>
        <taxon>Phlebia</taxon>
    </lineage>
</organism>
<proteinExistence type="predicted"/>